<dbReference type="AlphaFoldDB" id="A0ABD5VZK1"/>
<evidence type="ECO:0008006" key="4">
    <source>
        <dbReference type="Google" id="ProtNLM"/>
    </source>
</evidence>
<sequence>MTADNASSEKLPVVQLTVVSIVFLSFIVVPGFVLGLVTYGWQSWLGFSNLHVGLVALAPGVLMGGAALLTMLGSR</sequence>
<dbReference type="RefSeq" id="WP_267161147.1">
    <property type="nucleotide sequence ID" value="NZ_CP112972.1"/>
</dbReference>
<evidence type="ECO:0000313" key="2">
    <source>
        <dbReference type="EMBL" id="MFC7058450.1"/>
    </source>
</evidence>
<keyword evidence="1" id="KW-0472">Membrane</keyword>
<gene>
    <name evidence="2" type="ORF">ACFQQG_10000</name>
</gene>
<name>A0ABD5VZK1_9EURY</name>
<feature type="transmembrane region" description="Helical" evidence="1">
    <location>
        <begin position="50"/>
        <end position="72"/>
    </location>
</feature>
<keyword evidence="1" id="KW-1133">Transmembrane helix</keyword>
<accession>A0ABD5VZK1</accession>
<reference evidence="2 3" key="1">
    <citation type="journal article" date="2019" name="Int. J. Syst. Evol. Microbiol.">
        <title>The Global Catalogue of Microorganisms (GCM) 10K type strain sequencing project: providing services to taxonomists for standard genome sequencing and annotation.</title>
        <authorList>
            <consortium name="The Broad Institute Genomics Platform"/>
            <consortium name="The Broad Institute Genome Sequencing Center for Infectious Disease"/>
            <person name="Wu L."/>
            <person name="Ma J."/>
        </authorList>
    </citation>
    <scope>NUCLEOTIDE SEQUENCE [LARGE SCALE GENOMIC DNA]</scope>
    <source>
        <strain evidence="2 3">JCM 30072</strain>
    </source>
</reference>
<dbReference type="EMBL" id="JBHSZI010000001">
    <property type="protein sequence ID" value="MFC7058450.1"/>
    <property type="molecule type" value="Genomic_DNA"/>
</dbReference>
<feature type="transmembrane region" description="Helical" evidence="1">
    <location>
        <begin position="12"/>
        <end position="38"/>
    </location>
</feature>
<protein>
    <recommendedName>
        <fullName evidence="4">Cox cluster protein</fullName>
    </recommendedName>
</protein>
<dbReference type="GeneID" id="76630443"/>
<comment type="caution">
    <text evidence="2">The sequence shown here is derived from an EMBL/GenBank/DDBJ whole genome shotgun (WGS) entry which is preliminary data.</text>
</comment>
<dbReference type="Proteomes" id="UP001596445">
    <property type="component" value="Unassembled WGS sequence"/>
</dbReference>
<proteinExistence type="predicted"/>
<keyword evidence="3" id="KW-1185">Reference proteome</keyword>
<organism evidence="2 3">
    <name type="scientific">Halovenus salina</name>
    <dbReference type="NCBI Taxonomy" id="1510225"/>
    <lineage>
        <taxon>Archaea</taxon>
        <taxon>Methanobacteriati</taxon>
        <taxon>Methanobacteriota</taxon>
        <taxon>Stenosarchaea group</taxon>
        <taxon>Halobacteria</taxon>
        <taxon>Halobacteriales</taxon>
        <taxon>Haloarculaceae</taxon>
        <taxon>Halovenus</taxon>
    </lineage>
</organism>
<keyword evidence="1" id="KW-0812">Transmembrane</keyword>
<evidence type="ECO:0000256" key="1">
    <source>
        <dbReference type="SAM" id="Phobius"/>
    </source>
</evidence>
<evidence type="ECO:0000313" key="3">
    <source>
        <dbReference type="Proteomes" id="UP001596445"/>
    </source>
</evidence>